<dbReference type="Proteomes" id="UP000482800">
    <property type="component" value="Unassembled WGS sequence"/>
</dbReference>
<dbReference type="CDD" id="cd05233">
    <property type="entry name" value="SDR_c"/>
    <property type="match status" value="1"/>
</dbReference>
<proteinExistence type="inferred from homology"/>
<sequence>MMLLENRTAIVHGGSGSVGSAVARAFAIQGADVHLTGRTRASLEEVAASIRGAGGVAHVDVLDVLDRDAVERHAAAVASSGGIDICFNATFNDDVQGTPLLDMPVDDVMQPVAKAITSSLTVATAAARHMVQRGTGVILVMGGGREAIPNLGGSHVAWAALAGLCRQLAAELGPRGVRVAWLLSPGSPEPGEPDPEADRLLLPRRPSYEQVGNVAVFAASDWAATMTATEINLTAGAVID</sequence>
<evidence type="ECO:0000256" key="1">
    <source>
        <dbReference type="ARBA" id="ARBA00006484"/>
    </source>
</evidence>
<comment type="similarity">
    <text evidence="1">Belongs to the short-chain dehydrogenases/reductases (SDR) family.</text>
</comment>
<comment type="caution">
    <text evidence="3">The sequence shown here is derived from an EMBL/GenBank/DDBJ whole genome shotgun (WGS) entry which is preliminary data.</text>
</comment>
<dbReference type="GO" id="GO:0016491">
    <property type="term" value="F:oxidoreductase activity"/>
    <property type="evidence" value="ECO:0007669"/>
    <property type="project" value="UniProtKB-KW"/>
</dbReference>
<dbReference type="InterPro" id="IPR036291">
    <property type="entry name" value="NAD(P)-bd_dom_sf"/>
</dbReference>
<dbReference type="RefSeq" id="WP_218579176.1">
    <property type="nucleotide sequence ID" value="NZ_BAABGO010000029.1"/>
</dbReference>
<dbReference type="Pfam" id="PF13561">
    <property type="entry name" value="adh_short_C2"/>
    <property type="match status" value="1"/>
</dbReference>
<reference evidence="3 4" key="2">
    <citation type="submission" date="2020-03" db="EMBL/GenBank/DDBJ databases">
        <authorList>
            <person name="Ichikawa N."/>
            <person name="Kimura A."/>
            <person name="Kitahashi Y."/>
            <person name="Uohara A."/>
        </authorList>
    </citation>
    <scope>NUCLEOTIDE SEQUENCE [LARGE SCALE GENOMIC DNA]</scope>
    <source>
        <strain evidence="3 4">NBRC 108639</strain>
    </source>
</reference>
<dbReference type="Gene3D" id="3.40.50.720">
    <property type="entry name" value="NAD(P)-binding Rossmann-like Domain"/>
    <property type="match status" value="1"/>
</dbReference>
<protein>
    <submittedName>
        <fullName evidence="3">3-oxoacyl-ACP reductase</fullName>
    </submittedName>
</protein>
<evidence type="ECO:0000256" key="2">
    <source>
        <dbReference type="ARBA" id="ARBA00023002"/>
    </source>
</evidence>
<organism evidence="3 4">
    <name type="scientific">Phytohabitans houttuyneae</name>
    <dbReference type="NCBI Taxonomy" id="1076126"/>
    <lineage>
        <taxon>Bacteria</taxon>
        <taxon>Bacillati</taxon>
        <taxon>Actinomycetota</taxon>
        <taxon>Actinomycetes</taxon>
        <taxon>Micromonosporales</taxon>
        <taxon>Micromonosporaceae</taxon>
    </lineage>
</organism>
<keyword evidence="2" id="KW-0560">Oxidoreductase</keyword>
<gene>
    <name evidence="3" type="primary">fabG_2</name>
    <name evidence="3" type="ORF">Phou_050820</name>
</gene>
<dbReference type="PANTHER" id="PTHR43669:SF3">
    <property type="entry name" value="ALCOHOL DEHYDROGENASE, PUTATIVE (AFU_ORTHOLOGUE AFUA_3G03445)-RELATED"/>
    <property type="match status" value="1"/>
</dbReference>
<dbReference type="PRINTS" id="PR00081">
    <property type="entry name" value="GDHRDH"/>
</dbReference>
<evidence type="ECO:0000313" key="4">
    <source>
        <dbReference type="Proteomes" id="UP000482800"/>
    </source>
</evidence>
<dbReference type="SUPFAM" id="SSF51735">
    <property type="entry name" value="NAD(P)-binding Rossmann-fold domains"/>
    <property type="match status" value="1"/>
</dbReference>
<dbReference type="PANTHER" id="PTHR43669">
    <property type="entry name" value="5-KETO-D-GLUCONATE 5-REDUCTASE"/>
    <property type="match status" value="1"/>
</dbReference>
<dbReference type="AlphaFoldDB" id="A0A6V8K6S1"/>
<reference evidence="3 4" key="1">
    <citation type="submission" date="2020-03" db="EMBL/GenBank/DDBJ databases">
        <title>Whole genome shotgun sequence of Phytohabitans houttuyneae NBRC 108639.</title>
        <authorList>
            <person name="Komaki H."/>
            <person name="Tamura T."/>
        </authorList>
    </citation>
    <scope>NUCLEOTIDE SEQUENCE [LARGE SCALE GENOMIC DNA]</scope>
    <source>
        <strain evidence="3 4">NBRC 108639</strain>
    </source>
</reference>
<dbReference type="EMBL" id="BLPF01000002">
    <property type="protein sequence ID" value="GFJ80902.1"/>
    <property type="molecule type" value="Genomic_DNA"/>
</dbReference>
<accession>A0A6V8K6S1</accession>
<dbReference type="InterPro" id="IPR002347">
    <property type="entry name" value="SDR_fam"/>
</dbReference>
<evidence type="ECO:0000313" key="3">
    <source>
        <dbReference type="EMBL" id="GFJ80902.1"/>
    </source>
</evidence>
<keyword evidence="4" id="KW-1185">Reference proteome</keyword>
<name>A0A6V8K6S1_9ACTN</name>